<dbReference type="GO" id="GO:0005524">
    <property type="term" value="F:ATP binding"/>
    <property type="evidence" value="ECO:0007669"/>
    <property type="project" value="UniProtKB-KW"/>
</dbReference>
<evidence type="ECO:0000313" key="1">
    <source>
        <dbReference type="EMBL" id="MFC5745932.1"/>
    </source>
</evidence>
<dbReference type="SUPFAM" id="SSF55874">
    <property type="entry name" value="ATPase domain of HSP90 chaperone/DNA topoisomerase II/histidine kinase"/>
    <property type="match status" value="1"/>
</dbReference>
<keyword evidence="2" id="KW-1185">Reference proteome</keyword>
<dbReference type="EMBL" id="JBHSON010000011">
    <property type="protein sequence ID" value="MFC5745932.1"/>
    <property type="molecule type" value="Genomic_DNA"/>
</dbReference>
<keyword evidence="1" id="KW-0547">Nucleotide-binding</keyword>
<dbReference type="Gene3D" id="3.30.565.10">
    <property type="entry name" value="Histidine kinase-like ATPase, C-terminal domain"/>
    <property type="match status" value="1"/>
</dbReference>
<keyword evidence="1" id="KW-0067">ATP-binding</keyword>
<dbReference type="InterPro" id="IPR050267">
    <property type="entry name" value="Anti-sigma-factor_SerPK"/>
</dbReference>
<dbReference type="CDD" id="cd16936">
    <property type="entry name" value="HATPase_RsbW-like"/>
    <property type="match status" value="1"/>
</dbReference>
<dbReference type="RefSeq" id="WP_378281553.1">
    <property type="nucleotide sequence ID" value="NZ_JBHSON010000011.1"/>
</dbReference>
<comment type="caution">
    <text evidence="1">The sequence shown here is derived from an EMBL/GenBank/DDBJ whole genome shotgun (WGS) entry which is preliminary data.</text>
</comment>
<dbReference type="Proteomes" id="UP001596074">
    <property type="component" value="Unassembled WGS sequence"/>
</dbReference>
<accession>A0ABW0ZU66</accession>
<protein>
    <submittedName>
        <fullName evidence="1">ATP-binding protein</fullName>
    </submittedName>
</protein>
<dbReference type="InterPro" id="IPR036890">
    <property type="entry name" value="HATPase_C_sf"/>
</dbReference>
<organism evidence="1 2">
    <name type="scientific">Actinomadura rugatobispora</name>
    <dbReference type="NCBI Taxonomy" id="1994"/>
    <lineage>
        <taxon>Bacteria</taxon>
        <taxon>Bacillati</taxon>
        <taxon>Actinomycetota</taxon>
        <taxon>Actinomycetes</taxon>
        <taxon>Streptosporangiales</taxon>
        <taxon>Thermomonosporaceae</taxon>
        <taxon>Actinomadura</taxon>
    </lineage>
</organism>
<gene>
    <name evidence="1" type="ORF">ACFPZN_09965</name>
</gene>
<dbReference type="PANTHER" id="PTHR35526">
    <property type="entry name" value="ANTI-SIGMA-F FACTOR RSBW-RELATED"/>
    <property type="match status" value="1"/>
</dbReference>
<evidence type="ECO:0000313" key="2">
    <source>
        <dbReference type="Proteomes" id="UP001596074"/>
    </source>
</evidence>
<sequence>MIDIRNVATGPEIQDRNAPVLILESTDRAPSQARGFTARIFTEWGIHDHYLARLVVSELITNAHLHGAGAIILRLSIGADGRPLIEVYDAGDRLPDVLPENHAATGGRGLPTVADVTAAWGVRPVEGGGKVVWARIKG</sequence>
<reference evidence="2" key="1">
    <citation type="journal article" date="2019" name="Int. J. Syst. Evol. Microbiol.">
        <title>The Global Catalogue of Microorganisms (GCM) 10K type strain sequencing project: providing services to taxonomists for standard genome sequencing and annotation.</title>
        <authorList>
            <consortium name="The Broad Institute Genomics Platform"/>
            <consortium name="The Broad Institute Genome Sequencing Center for Infectious Disease"/>
            <person name="Wu L."/>
            <person name="Ma J."/>
        </authorList>
    </citation>
    <scope>NUCLEOTIDE SEQUENCE [LARGE SCALE GENOMIC DNA]</scope>
    <source>
        <strain evidence="2">KCTC 42087</strain>
    </source>
</reference>
<name>A0ABW0ZU66_9ACTN</name>
<dbReference type="PANTHER" id="PTHR35526:SF3">
    <property type="entry name" value="ANTI-SIGMA-F FACTOR RSBW"/>
    <property type="match status" value="1"/>
</dbReference>
<proteinExistence type="predicted"/>